<name>A0A7I8D3Y4_9FIRM</name>
<reference evidence="2" key="1">
    <citation type="submission" date="2020-07" db="EMBL/GenBank/DDBJ databases">
        <title>Complete genome sequencing of Clostridia bacterium strain 12CBH8.</title>
        <authorList>
            <person name="Sakamoto M."/>
            <person name="Murakami T."/>
            <person name="Mori H."/>
        </authorList>
    </citation>
    <scope>NUCLEOTIDE SEQUENCE [LARGE SCALE GENOMIC DNA]</scope>
    <source>
        <strain evidence="2">12CBH8</strain>
    </source>
</reference>
<dbReference type="KEGG" id="sman:C12CBH8_08580"/>
<sequence>MILDLKALFAGDSPIQVDYSFRPEEDQLPNVSLVHVTGRLVNEADIVMSQLSASFEMPLSCDRCMSEYVAQYNFPVEHVLVTSLNHEDEDRFILVEQGQLDVDELVVSDILLSLPMKHLCRPDCKGLCPTCGRNLNEGPCGCKKPIDPRLEALGKLLE</sequence>
<accession>A0A7I8D3Y4</accession>
<organism evidence="1 2">
    <name type="scientific">Solibaculum mannosilyticum</name>
    <dbReference type="NCBI Taxonomy" id="2780922"/>
    <lineage>
        <taxon>Bacteria</taxon>
        <taxon>Bacillati</taxon>
        <taxon>Bacillota</taxon>
        <taxon>Clostridia</taxon>
        <taxon>Eubacteriales</taxon>
        <taxon>Oscillospiraceae</taxon>
        <taxon>Solibaculum</taxon>
    </lineage>
</organism>
<keyword evidence="2" id="KW-1185">Reference proteome</keyword>
<proteinExistence type="predicted"/>
<dbReference type="Pfam" id="PF02620">
    <property type="entry name" value="YceD"/>
    <property type="match status" value="1"/>
</dbReference>
<protein>
    <recommendedName>
        <fullName evidence="3">DUF177 domain-containing protein</fullName>
    </recommendedName>
</protein>
<evidence type="ECO:0000313" key="2">
    <source>
        <dbReference type="Proteomes" id="UP000593890"/>
    </source>
</evidence>
<evidence type="ECO:0000313" key="1">
    <source>
        <dbReference type="EMBL" id="BCI60219.1"/>
    </source>
</evidence>
<evidence type="ECO:0008006" key="3">
    <source>
        <dbReference type="Google" id="ProtNLM"/>
    </source>
</evidence>
<dbReference type="Proteomes" id="UP000593890">
    <property type="component" value="Chromosome"/>
</dbReference>
<dbReference type="RefSeq" id="WP_215533635.1">
    <property type="nucleotide sequence ID" value="NZ_AP023321.1"/>
</dbReference>
<dbReference type="PANTHER" id="PTHR34374:SF1">
    <property type="entry name" value="LARGE RIBOSOMAL RNA SUBUNIT ACCUMULATION PROTEIN YCED HOMOLOG 1, CHLOROPLASTIC"/>
    <property type="match status" value="1"/>
</dbReference>
<dbReference type="EMBL" id="AP023321">
    <property type="protein sequence ID" value="BCI60219.1"/>
    <property type="molecule type" value="Genomic_DNA"/>
</dbReference>
<dbReference type="PANTHER" id="PTHR34374">
    <property type="entry name" value="LARGE RIBOSOMAL RNA SUBUNIT ACCUMULATION PROTEIN YCED HOMOLOG 1, CHLOROPLASTIC"/>
    <property type="match status" value="1"/>
</dbReference>
<dbReference type="AlphaFoldDB" id="A0A7I8D3Y4"/>
<dbReference type="InterPro" id="IPR003772">
    <property type="entry name" value="YceD"/>
</dbReference>
<gene>
    <name evidence="1" type="ORF">C12CBH8_08580</name>
</gene>